<evidence type="ECO:0000256" key="4">
    <source>
        <dbReference type="ARBA" id="ARBA00022917"/>
    </source>
</evidence>
<proteinExistence type="inferred from homology"/>
<evidence type="ECO:0000256" key="5">
    <source>
        <dbReference type="HAMAP-Rule" id="MF_03006"/>
    </source>
</evidence>
<dbReference type="InterPro" id="IPR017334">
    <property type="entry name" value="eIF3_g"/>
</dbReference>
<dbReference type="GO" id="GO:0016282">
    <property type="term" value="C:eukaryotic 43S preinitiation complex"/>
    <property type="evidence" value="ECO:0007669"/>
    <property type="project" value="UniProtKB-UniRule"/>
</dbReference>
<dbReference type="Proteomes" id="UP001255856">
    <property type="component" value="Unassembled WGS sequence"/>
</dbReference>
<evidence type="ECO:0000256" key="1">
    <source>
        <dbReference type="ARBA" id="ARBA00022490"/>
    </source>
</evidence>
<evidence type="ECO:0000313" key="10">
    <source>
        <dbReference type="Proteomes" id="UP001255856"/>
    </source>
</evidence>
<comment type="caution">
    <text evidence="9">The sequence shown here is derived from an EMBL/GenBank/DDBJ whole genome shotgun (WGS) entry which is preliminary data.</text>
</comment>
<dbReference type="AlphaFoldDB" id="A0AAD9IFR3"/>
<keyword evidence="2 5" id="KW-0396">Initiation factor</keyword>
<dbReference type="SUPFAM" id="SSF54928">
    <property type="entry name" value="RNA-binding domain, RBD"/>
    <property type="match status" value="1"/>
</dbReference>
<evidence type="ECO:0000259" key="8">
    <source>
        <dbReference type="PROSITE" id="PS50102"/>
    </source>
</evidence>
<feature type="domain" description="RRM" evidence="8">
    <location>
        <begin position="218"/>
        <end position="296"/>
    </location>
</feature>
<dbReference type="InterPro" id="IPR034240">
    <property type="entry name" value="eIF3G_RRM"/>
</dbReference>
<comment type="similarity">
    <text evidence="5">Belongs to the eIF-3 subunit G family.</text>
</comment>
<dbReference type="InterPro" id="IPR003954">
    <property type="entry name" value="RRM_euk-type"/>
</dbReference>
<dbReference type="GO" id="GO:0033290">
    <property type="term" value="C:eukaryotic 48S preinitiation complex"/>
    <property type="evidence" value="ECO:0007669"/>
    <property type="project" value="UniProtKB-UniRule"/>
</dbReference>
<dbReference type="PROSITE" id="PS50102">
    <property type="entry name" value="RRM"/>
    <property type="match status" value="1"/>
</dbReference>
<dbReference type="GO" id="GO:0003723">
    <property type="term" value="F:RNA binding"/>
    <property type="evidence" value="ECO:0007669"/>
    <property type="project" value="UniProtKB-UniRule"/>
</dbReference>
<name>A0AAD9IFR3_PROWI</name>
<organism evidence="9 10">
    <name type="scientific">Prototheca wickerhamii</name>
    <dbReference type="NCBI Taxonomy" id="3111"/>
    <lineage>
        <taxon>Eukaryota</taxon>
        <taxon>Viridiplantae</taxon>
        <taxon>Chlorophyta</taxon>
        <taxon>core chlorophytes</taxon>
        <taxon>Trebouxiophyceae</taxon>
        <taxon>Chlorellales</taxon>
        <taxon>Chlorellaceae</taxon>
        <taxon>Prototheca</taxon>
    </lineage>
</organism>
<dbReference type="GO" id="GO:0005852">
    <property type="term" value="C:eukaryotic translation initiation factor 3 complex"/>
    <property type="evidence" value="ECO:0007669"/>
    <property type="project" value="UniProtKB-UniRule"/>
</dbReference>
<dbReference type="Gene3D" id="3.30.70.330">
    <property type="match status" value="1"/>
</dbReference>
<keyword evidence="3 6" id="KW-0694">RNA-binding</keyword>
<protein>
    <recommendedName>
        <fullName evidence="5">Eukaryotic translation initiation factor 3 subunit G</fullName>
        <shortName evidence="5">eIF3g</shortName>
    </recommendedName>
    <alternativeName>
        <fullName evidence="5">Eukaryotic translation initiation factor 3 RNA-binding subunit</fullName>
        <shortName evidence="5">eIF-3 RNA-binding subunit</shortName>
    </alternativeName>
    <alternativeName>
        <fullName evidence="5">Eukaryotic translation initiation factor 3 subunit 4</fullName>
    </alternativeName>
</protein>
<dbReference type="InterPro" id="IPR012677">
    <property type="entry name" value="Nucleotide-bd_a/b_plait_sf"/>
</dbReference>
<comment type="function">
    <text evidence="5">RNA-binding component of the eukaryotic translation initiation factor 3 (eIF-3) complex, which is involved in protein synthesis of a specialized repertoire of mRNAs and, together with other initiation factors, stimulates binding of mRNA and methionyl-tRNAi to the 40S ribosome. The eIF-3 complex specifically targets and initiates translation of a subset of mRNAs involved in cell proliferation. This subunit can bind 18S rRNA.</text>
</comment>
<dbReference type="PIRSF" id="PIRSF037949">
    <property type="entry name" value="Transl_init_eIF-3_RNA-bind"/>
    <property type="match status" value="1"/>
</dbReference>
<evidence type="ECO:0000256" key="7">
    <source>
        <dbReference type="SAM" id="MobiDB-lite"/>
    </source>
</evidence>
<comment type="subunit">
    <text evidence="5">Component of the eukaryotic translation initiation factor 3 (eIF-3) complex.</text>
</comment>
<dbReference type="SMART" id="SM00360">
    <property type="entry name" value="RRM"/>
    <property type="match status" value="1"/>
</dbReference>
<evidence type="ECO:0000313" key="9">
    <source>
        <dbReference type="EMBL" id="KAK2077584.1"/>
    </source>
</evidence>
<keyword evidence="4 5" id="KW-0648">Protein biosynthesis</keyword>
<comment type="subcellular location">
    <subcellularLocation>
        <location evidence="5">Cytoplasm</location>
    </subcellularLocation>
</comment>
<evidence type="ECO:0000256" key="3">
    <source>
        <dbReference type="ARBA" id="ARBA00022884"/>
    </source>
</evidence>
<dbReference type="GO" id="GO:0001732">
    <property type="term" value="P:formation of cytoplasmic translation initiation complex"/>
    <property type="evidence" value="ECO:0007669"/>
    <property type="project" value="UniProtKB-UniRule"/>
</dbReference>
<evidence type="ECO:0000256" key="6">
    <source>
        <dbReference type="PROSITE-ProRule" id="PRU00176"/>
    </source>
</evidence>
<dbReference type="CDD" id="cd12408">
    <property type="entry name" value="RRM_eIF3G_like"/>
    <property type="match status" value="1"/>
</dbReference>
<gene>
    <name evidence="9" type="ORF">QBZ16_004429</name>
</gene>
<dbReference type="Pfam" id="PF00076">
    <property type="entry name" value="RRM_1"/>
    <property type="match status" value="1"/>
</dbReference>
<keyword evidence="10" id="KW-1185">Reference proteome</keyword>
<feature type="region of interest" description="Disordered" evidence="7">
    <location>
        <begin position="168"/>
        <end position="195"/>
    </location>
</feature>
<accession>A0AAD9IFR3</accession>
<dbReference type="SMART" id="SM00361">
    <property type="entry name" value="RRM_1"/>
    <property type="match status" value="1"/>
</dbReference>
<dbReference type="InterPro" id="IPR000504">
    <property type="entry name" value="RRM_dom"/>
</dbReference>
<dbReference type="GO" id="GO:0003743">
    <property type="term" value="F:translation initiation factor activity"/>
    <property type="evidence" value="ECO:0007669"/>
    <property type="project" value="UniProtKB-UniRule"/>
</dbReference>
<dbReference type="InterPro" id="IPR035979">
    <property type="entry name" value="RBD_domain_sf"/>
</dbReference>
<evidence type="ECO:0000256" key="2">
    <source>
        <dbReference type="ARBA" id="ARBA00022540"/>
    </source>
</evidence>
<keyword evidence="1 5" id="KW-0963">Cytoplasm</keyword>
<reference evidence="9" key="1">
    <citation type="submission" date="2021-01" db="EMBL/GenBank/DDBJ databases">
        <authorList>
            <person name="Eckstrom K.M.E."/>
        </authorList>
    </citation>
    <scope>NUCLEOTIDE SEQUENCE</scope>
    <source>
        <strain evidence="9">UVCC 0001</strain>
    </source>
</reference>
<dbReference type="PANTHER" id="PTHR10352">
    <property type="entry name" value="EUKARYOTIC TRANSLATION INITIATION FACTOR 3 SUBUNIT G"/>
    <property type="match status" value="1"/>
</dbReference>
<dbReference type="HAMAP" id="MF_03006">
    <property type="entry name" value="eIF3g"/>
    <property type="match status" value="1"/>
</dbReference>
<sequence>MVQLKNRWGDLLEDEEELPPTTVTGPDAKGIIVRTEYVRNDKGDVIKKTTRTKVVKIEKRVYQVRWGWVKVADGAGCVRSAIDRRANWQKFGDAAHERASDSITSRATEDIPFDRIRPQKQTQEEKGKMDFQTAMAGTDKAAIVGNIKDMLYKRRMERQLMEAQGLLAPAERPPGDDEPSAAPGLRTSGKGWVPPSLRQRLAAGETPEALAMRRRDENSVRVTNLSEDVTEDDLRELFHRFGQIQRCFIPKDRETGESRGFAFVSFARHEDAARAIAKLDGFGYDNLILSVSWAAPREPRP</sequence>
<dbReference type="EMBL" id="JASFZW010000006">
    <property type="protein sequence ID" value="KAK2077584.1"/>
    <property type="molecule type" value="Genomic_DNA"/>
</dbReference>